<evidence type="ECO:0000313" key="2">
    <source>
        <dbReference type="EMBL" id="GLD68537.1"/>
    </source>
</evidence>
<dbReference type="AlphaFoldDB" id="A0AAD3RH49"/>
<feature type="non-terminal residue" evidence="2">
    <location>
        <position position="1"/>
    </location>
</feature>
<keyword evidence="1" id="KW-0732">Signal</keyword>
<keyword evidence="3" id="KW-1185">Reference proteome</keyword>
<organism evidence="2 3">
    <name type="scientific">Lates japonicus</name>
    <name type="common">Japanese lates</name>
    <dbReference type="NCBI Taxonomy" id="270547"/>
    <lineage>
        <taxon>Eukaryota</taxon>
        <taxon>Metazoa</taxon>
        <taxon>Chordata</taxon>
        <taxon>Craniata</taxon>
        <taxon>Vertebrata</taxon>
        <taxon>Euteleostomi</taxon>
        <taxon>Actinopterygii</taxon>
        <taxon>Neopterygii</taxon>
        <taxon>Teleostei</taxon>
        <taxon>Neoteleostei</taxon>
        <taxon>Acanthomorphata</taxon>
        <taxon>Carangaria</taxon>
        <taxon>Carangaria incertae sedis</taxon>
        <taxon>Centropomidae</taxon>
        <taxon>Lates</taxon>
    </lineage>
</organism>
<reference evidence="2" key="1">
    <citation type="submission" date="2022-08" db="EMBL/GenBank/DDBJ databases">
        <title>Genome sequencing of akame (Lates japonicus).</title>
        <authorList>
            <person name="Hashiguchi Y."/>
            <person name="Takahashi H."/>
        </authorList>
    </citation>
    <scope>NUCLEOTIDE SEQUENCE</scope>
    <source>
        <strain evidence="2">Kochi</strain>
    </source>
</reference>
<dbReference type="EMBL" id="BRZM01000139">
    <property type="protein sequence ID" value="GLD68537.1"/>
    <property type="molecule type" value="Genomic_DNA"/>
</dbReference>
<evidence type="ECO:0000256" key="1">
    <source>
        <dbReference type="SAM" id="SignalP"/>
    </source>
</evidence>
<accession>A0AAD3RH49</accession>
<proteinExistence type="predicted"/>
<name>A0AAD3RH49_LATJO</name>
<comment type="caution">
    <text evidence="2">The sequence shown here is derived from an EMBL/GenBank/DDBJ whole genome shotgun (WGS) entry which is preliminary data.</text>
</comment>
<sequence>MAAKVCRSVLLLSRSSGAVAGSLPALVVSSQRHHQHIRPQDVLSAPFTRQTVRRAHGLRSAAHSTLFTQPPTALSPQ</sequence>
<dbReference type="Proteomes" id="UP001279410">
    <property type="component" value="Unassembled WGS sequence"/>
</dbReference>
<protein>
    <submittedName>
        <fullName evidence="2">Calcium uniporter protein, mitochondrial isoform X1</fullName>
    </submittedName>
</protein>
<feature type="signal peptide" evidence="1">
    <location>
        <begin position="1"/>
        <end position="20"/>
    </location>
</feature>
<gene>
    <name evidence="2" type="ORF">AKAME5_001985000</name>
</gene>
<evidence type="ECO:0000313" key="3">
    <source>
        <dbReference type="Proteomes" id="UP001279410"/>
    </source>
</evidence>
<feature type="chain" id="PRO_5041931282" evidence="1">
    <location>
        <begin position="21"/>
        <end position="77"/>
    </location>
</feature>